<protein>
    <submittedName>
        <fullName evidence="1">Uncharacterized protein</fullName>
    </submittedName>
</protein>
<organism evidence="1 2">
    <name type="scientific">Ganoderma sinense ZZ0214-1</name>
    <dbReference type="NCBI Taxonomy" id="1077348"/>
    <lineage>
        <taxon>Eukaryota</taxon>
        <taxon>Fungi</taxon>
        <taxon>Dikarya</taxon>
        <taxon>Basidiomycota</taxon>
        <taxon>Agaricomycotina</taxon>
        <taxon>Agaricomycetes</taxon>
        <taxon>Polyporales</taxon>
        <taxon>Polyporaceae</taxon>
        <taxon>Ganoderma</taxon>
    </lineage>
</organism>
<accession>A0A2G8SI12</accession>
<sequence length="113" mass="13011">MPHDLLCVDTRSDRLVHKTPPMTLRQDRRHRDLPVIWEPGRRFPVDDPSDVAVGTDHDVVPVQIAVGEDDGVRREREELLSASCFVLVLQLEGSEVAHELIERCLVWRRLERG</sequence>
<name>A0A2G8SI12_9APHY</name>
<proteinExistence type="predicted"/>
<dbReference type="EMBL" id="AYKW01000007">
    <property type="protein sequence ID" value="PIL33391.1"/>
    <property type="molecule type" value="Genomic_DNA"/>
</dbReference>
<dbReference type="AlphaFoldDB" id="A0A2G8SI12"/>
<gene>
    <name evidence="1" type="ORF">GSI_04011</name>
</gene>
<evidence type="ECO:0000313" key="2">
    <source>
        <dbReference type="Proteomes" id="UP000230002"/>
    </source>
</evidence>
<reference evidence="1 2" key="1">
    <citation type="journal article" date="2015" name="Sci. Rep.">
        <title>Chromosome-level genome map provides insights into diverse defense mechanisms in the medicinal fungus Ganoderma sinense.</title>
        <authorList>
            <person name="Zhu Y."/>
            <person name="Xu J."/>
            <person name="Sun C."/>
            <person name="Zhou S."/>
            <person name="Xu H."/>
            <person name="Nelson D.R."/>
            <person name="Qian J."/>
            <person name="Song J."/>
            <person name="Luo H."/>
            <person name="Xiang L."/>
            <person name="Li Y."/>
            <person name="Xu Z."/>
            <person name="Ji A."/>
            <person name="Wang L."/>
            <person name="Lu S."/>
            <person name="Hayward A."/>
            <person name="Sun W."/>
            <person name="Li X."/>
            <person name="Schwartz D.C."/>
            <person name="Wang Y."/>
            <person name="Chen S."/>
        </authorList>
    </citation>
    <scope>NUCLEOTIDE SEQUENCE [LARGE SCALE GENOMIC DNA]</scope>
    <source>
        <strain evidence="1 2">ZZ0214-1</strain>
    </source>
</reference>
<keyword evidence="2" id="KW-1185">Reference proteome</keyword>
<evidence type="ECO:0000313" key="1">
    <source>
        <dbReference type="EMBL" id="PIL33391.1"/>
    </source>
</evidence>
<comment type="caution">
    <text evidence="1">The sequence shown here is derived from an EMBL/GenBank/DDBJ whole genome shotgun (WGS) entry which is preliminary data.</text>
</comment>
<dbReference type="Proteomes" id="UP000230002">
    <property type="component" value="Unassembled WGS sequence"/>
</dbReference>